<dbReference type="AlphaFoldDB" id="A0A849VMK9"/>
<proteinExistence type="predicted"/>
<evidence type="ECO:0000313" key="2">
    <source>
        <dbReference type="EMBL" id="NTS30616.1"/>
    </source>
</evidence>
<dbReference type="EMBL" id="JABUMX010000001">
    <property type="protein sequence ID" value="NTS30616.1"/>
    <property type="molecule type" value="Genomic_DNA"/>
</dbReference>
<organism evidence="2 3">
    <name type="scientific">Phyllobacterium pellucidum</name>
    <dbReference type="NCBI Taxonomy" id="2740464"/>
    <lineage>
        <taxon>Bacteria</taxon>
        <taxon>Pseudomonadati</taxon>
        <taxon>Pseudomonadota</taxon>
        <taxon>Alphaproteobacteria</taxon>
        <taxon>Hyphomicrobiales</taxon>
        <taxon>Phyllobacteriaceae</taxon>
        <taxon>Phyllobacterium</taxon>
    </lineage>
</organism>
<protein>
    <recommendedName>
        <fullName evidence="1">Sulphotransferase Stf0 domain-containing protein</fullName>
    </recommendedName>
</protein>
<dbReference type="Pfam" id="PF09037">
    <property type="entry name" value="Sulphotransf"/>
    <property type="match status" value="1"/>
</dbReference>
<dbReference type="RefSeq" id="WP_113279780.1">
    <property type="nucleotide sequence ID" value="NZ_CP088292.1"/>
</dbReference>
<name>A0A849VMK9_9HYPH</name>
<dbReference type="InterPro" id="IPR027417">
    <property type="entry name" value="P-loop_NTPase"/>
</dbReference>
<evidence type="ECO:0000259" key="1">
    <source>
        <dbReference type="Pfam" id="PF09037"/>
    </source>
</evidence>
<dbReference type="Proteomes" id="UP000550508">
    <property type="component" value="Unassembled WGS sequence"/>
</dbReference>
<sequence length="278" mass="31922">MAVLIPRLFTQLKNRPKPGEDWHPHLGKIGGLTLESWLQNHPRAANPTKTIIVASEERSGSELFCEMMGQTGVLGRPSEYFNTPWMRTFVKDYPSEVAEQIQIAHRVGVTPNGCFAVKLHSWHFDLISPTLKFSKAFPNPSFVRLTRADLLSQAISLSRARQSGQFHGHMPSEKEPIFSIVEIQRCLQEIITARARWSLYFARNNAPVVHIVYENFTVNPKHYLTKVGDLVSESLDRNLKLKPRMVVQRDERTNEWRERFVKEAGDLGRLDRLDEPPK</sequence>
<dbReference type="InterPro" id="IPR024628">
    <property type="entry name" value="Sulfotransferase_Stf0_dom"/>
</dbReference>
<comment type="caution">
    <text evidence="2">The sequence shown here is derived from an EMBL/GenBank/DDBJ whole genome shotgun (WGS) entry which is preliminary data.</text>
</comment>
<keyword evidence="3" id="KW-1185">Reference proteome</keyword>
<feature type="domain" description="Sulphotransferase Stf0" evidence="1">
    <location>
        <begin position="52"/>
        <end position="262"/>
    </location>
</feature>
<dbReference type="SUPFAM" id="SSF52540">
    <property type="entry name" value="P-loop containing nucleoside triphosphate hydrolases"/>
    <property type="match status" value="1"/>
</dbReference>
<gene>
    <name evidence="2" type="ORF">HQ945_05060</name>
</gene>
<evidence type="ECO:0000313" key="3">
    <source>
        <dbReference type="Proteomes" id="UP000550508"/>
    </source>
</evidence>
<reference evidence="2 3" key="1">
    <citation type="submission" date="2020-05" db="EMBL/GenBank/DDBJ databases">
        <authorList>
            <person name="Kim M.K."/>
        </authorList>
    </citation>
    <scope>NUCLEOTIDE SEQUENCE [LARGE SCALE GENOMIC DNA]</scope>
    <source>
        <strain evidence="2 3">BT25</strain>
    </source>
</reference>
<accession>A0A849VMK9</accession>
<dbReference type="Gene3D" id="3.40.50.300">
    <property type="entry name" value="P-loop containing nucleotide triphosphate hydrolases"/>
    <property type="match status" value="1"/>
</dbReference>